<dbReference type="RefSeq" id="WP_111650752.1">
    <property type="nucleotide sequence ID" value="NZ_JACHWI010000006.1"/>
</dbReference>
<proteinExistence type="predicted"/>
<sequence>MSSQSADPARRIVARLDRLLPAITGLLTDGGHQRRVTEAAGRVLTTATSRPAVALLAESGGDDRLVSHHVWAPLLGDGAAGLTPARTTIGYVTTVRLNPVAAERAAIRGASVSFLTHAHVLECRTRLLGQVGDSPAGDAADVDWPAALELARSWWSGADSARQAGIAELAALYRAQIFAERFLGRDGVRIRLDAVHHATMPVRWGGASGGRLPFPDTGGAGPYEADQDLGQNVLHRVLPVVRRVVVDVDVPQERWPIGEDGLDLIDLPLLDPRLRTGRADWLIEAELATAGAVVTIDGSQREAEKLLVQLRTPTPLTLPGPDSYLVLRDGSALAGMRADICERGQAACLTERGRRTGAAYDEFRRTVRRVVVALDESPLAAAPPPAPAEMRVRDLLARIGAELSAMTADVERGIAGPADGHDGGATPYAALRQWVTAQIYAWPQWPVLFSALRNHVLAPGTRYADEMPATPEVFEMRFRALARDIPEACARVIDAAVDGWLRRWAVRLSLLRTEFFEMVVPLRDSTDKTVGQLRRGVQINWIADLPRPEPVAPAATAVRAAFPLDPARHLPWHPAAGRAGGNGRHLMTIMRVRRELVVAAQRIAEEQLATALTARIEAVRRELRMQQQVHQRADTHVRALFGDEPGGPVISPQAVARRIEDLLDRADAEDER</sequence>
<reference evidence="1 2" key="1">
    <citation type="submission" date="2018-06" db="EMBL/GenBank/DDBJ databases">
        <title>Genomic Encyclopedia of Type Strains, Phase III (KMG-III): the genomes of soil and plant-associated and newly described type strains.</title>
        <authorList>
            <person name="Whitman W."/>
        </authorList>
    </citation>
    <scope>NUCLEOTIDE SEQUENCE [LARGE SCALE GENOMIC DNA]</scope>
    <source>
        <strain evidence="1 2">CGMCC 4.7090</strain>
    </source>
</reference>
<evidence type="ECO:0000313" key="2">
    <source>
        <dbReference type="Proteomes" id="UP000249341"/>
    </source>
</evidence>
<dbReference type="OrthoDB" id="9973711at2"/>
<organism evidence="1 2">
    <name type="scientific">Actinoplanes lutulentus</name>
    <dbReference type="NCBI Taxonomy" id="1287878"/>
    <lineage>
        <taxon>Bacteria</taxon>
        <taxon>Bacillati</taxon>
        <taxon>Actinomycetota</taxon>
        <taxon>Actinomycetes</taxon>
        <taxon>Micromonosporales</taxon>
        <taxon>Micromonosporaceae</taxon>
        <taxon>Actinoplanes</taxon>
    </lineage>
</organism>
<dbReference type="Proteomes" id="UP000249341">
    <property type="component" value="Unassembled WGS sequence"/>
</dbReference>
<accession>A0A327ZAN7</accession>
<comment type="caution">
    <text evidence="1">The sequence shown here is derived from an EMBL/GenBank/DDBJ whole genome shotgun (WGS) entry which is preliminary data.</text>
</comment>
<name>A0A327ZAN7_9ACTN</name>
<gene>
    <name evidence="1" type="ORF">B0I29_109228</name>
</gene>
<keyword evidence="2" id="KW-1185">Reference proteome</keyword>
<dbReference type="AlphaFoldDB" id="A0A327ZAN7"/>
<evidence type="ECO:0000313" key="1">
    <source>
        <dbReference type="EMBL" id="RAK35754.1"/>
    </source>
</evidence>
<dbReference type="EMBL" id="QLMJ01000009">
    <property type="protein sequence ID" value="RAK35754.1"/>
    <property type="molecule type" value="Genomic_DNA"/>
</dbReference>
<protein>
    <submittedName>
        <fullName evidence="1">Uncharacterized protein</fullName>
    </submittedName>
</protein>